<proteinExistence type="predicted"/>
<dbReference type="Proteomes" id="UP001159364">
    <property type="component" value="Linkage Group LG11"/>
</dbReference>
<sequence length="72" mass="8352">MWRVFEDAYKSPLSIVILDDIESSLYLYSIIIGTYGRTCWQQQELRQLFLLVYWALAYGGSGDIDSKTLVHT</sequence>
<gene>
    <name evidence="1" type="ORF">K2173_025820</name>
</gene>
<organism evidence="1 2">
    <name type="scientific">Erythroxylum novogranatense</name>
    <dbReference type="NCBI Taxonomy" id="1862640"/>
    <lineage>
        <taxon>Eukaryota</taxon>
        <taxon>Viridiplantae</taxon>
        <taxon>Streptophyta</taxon>
        <taxon>Embryophyta</taxon>
        <taxon>Tracheophyta</taxon>
        <taxon>Spermatophyta</taxon>
        <taxon>Magnoliopsida</taxon>
        <taxon>eudicotyledons</taxon>
        <taxon>Gunneridae</taxon>
        <taxon>Pentapetalae</taxon>
        <taxon>rosids</taxon>
        <taxon>fabids</taxon>
        <taxon>Malpighiales</taxon>
        <taxon>Erythroxylaceae</taxon>
        <taxon>Erythroxylum</taxon>
    </lineage>
</organism>
<evidence type="ECO:0000313" key="2">
    <source>
        <dbReference type="Proteomes" id="UP001159364"/>
    </source>
</evidence>
<accession>A0AAV8SHC2</accession>
<evidence type="ECO:0000313" key="1">
    <source>
        <dbReference type="EMBL" id="KAJ8751661.1"/>
    </source>
</evidence>
<dbReference type="AlphaFoldDB" id="A0AAV8SHC2"/>
<protein>
    <submittedName>
        <fullName evidence="1">Uncharacterized protein</fullName>
    </submittedName>
</protein>
<reference evidence="1 2" key="1">
    <citation type="submission" date="2021-09" db="EMBL/GenBank/DDBJ databases">
        <title>Genomic insights and catalytic innovation underlie evolution of tropane alkaloids biosynthesis.</title>
        <authorList>
            <person name="Wang Y.-J."/>
            <person name="Tian T."/>
            <person name="Huang J.-P."/>
            <person name="Huang S.-X."/>
        </authorList>
    </citation>
    <scope>NUCLEOTIDE SEQUENCE [LARGE SCALE GENOMIC DNA]</scope>
    <source>
        <strain evidence="1">KIB-2018</strain>
        <tissue evidence="1">Leaf</tissue>
    </source>
</reference>
<keyword evidence="2" id="KW-1185">Reference proteome</keyword>
<name>A0AAV8SHC2_9ROSI</name>
<comment type="caution">
    <text evidence="1">The sequence shown here is derived from an EMBL/GenBank/DDBJ whole genome shotgun (WGS) entry which is preliminary data.</text>
</comment>
<dbReference type="EMBL" id="JAIWQS010000011">
    <property type="protein sequence ID" value="KAJ8751661.1"/>
    <property type="molecule type" value="Genomic_DNA"/>
</dbReference>